<dbReference type="PANTHER" id="PTHR40448:SF1">
    <property type="entry name" value="TWO-COMPONENT SENSOR HISTIDINE KINASE"/>
    <property type="match status" value="1"/>
</dbReference>
<dbReference type="GO" id="GO:0016301">
    <property type="term" value="F:kinase activity"/>
    <property type="evidence" value="ECO:0007669"/>
    <property type="project" value="UniProtKB-KW"/>
</dbReference>
<organism evidence="3 4">
    <name type="scientific">Metaclostridioides mangenotii</name>
    <dbReference type="NCBI Taxonomy" id="1540"/>
    <lineage>
        <taxon>Bacteria</taxon>
        <taxon>Bacillati</taxon>
        <taxon>Bacillota</taxon>
        <taxon>Clostridia</taxon>
        <taxon>Peptostreptococcales</taxon>
        <taxon>Peptostreptococcaceae</taxon>
        <taxon>Metaclostridioides</taxon>
    </lineage>
</organism>
<feature type="transmembrane region" description="Helical" evidence="1">
    <location>
        <begin position="49"/>
        <end position="67"/>
    </location>
</feature>
<evidence type="ECO:0000256" key="1">
    <source>
        <dbReference type="SAM" id="Phobius"/>
    </source>
</evidence>
<feature type="transmembrane region" description="Helical" evidence="1">
    <location>
        <begin position="170"/>
        <end position="190"/>
    </location>
</feature>
<accession>A0ABS4ECG4</accession>
<keyword evidence="1" id="KW-1133">Transmembrane helix</keyword>
<name>A0ABS4ECG4_9FIRM</name>
<sequence>MLNIIITLIAACFYVYRDDLRISRPLTMLYVFPIFLSIRVIEQNLNGNLAVGITFLIITSMLTIVIIERPAIYAVYKNVQYTFLQEFSHIVSFMLIRYISNYMGDMSKFYGVLLTVIFSIVLVSTKLYEKREKFNTMPQRVNLIICITVILIEIVYMYKYVRLSLDYGSAFNDLSAILIFILSFCVMIFIQELSKVGRYLNIINDLQRQLKLQLEHYESYEKYIEITRRFRHDIKNHNFLILTLIKKGDYRGAIGYINSLTDNIFDIPYKQITNNKIVDAVMIGAIEKSKRLNIDFEYKINNVENLNIDDVDLSSVFSNILNNAIEACERMPINNRKILLIVNSRSNVLAIEISNTYSGIVRKDGSSFKTIKGNDRDHGIGMNNLKEIVKKYNGIFNTEHDEKVFKVSMTLFSKDN</sequence>
<keyword evidence="3" id="KW-0418">Kinase</keyword>
<protein>
    <submittedName>
        <fullName evidence="3">Sensor histidine kinase YesM</fullName>
    </submittedName>
</protein>
<dbReference type="InterPro" id="IPR032834">
    <property type="entry name" value="NatK-like_C"/>
</dbReference>
<dbReference type="EMBL" id="JAGGJX010000004">
    <property type="protein sequence ID" value="MBP1855626.1"/>
    <property type="molecule type" value="Genomic_DNA"/>
</dbReference>
<comment type="caution">
    <text evidence="3">The sequence shown here is derived from an EMBL/GenBank/DDBJ whole genome shotgun (WGS) entry which is preliminary data.</text>
</comment>
<keyword evidence="1" id="KW-0472">Membrane</keyword>
<dbReference type="SUPFAM" id="SSF55874">
    <property type="entry name" value="ATPase domain of HSP90 chaperone/DNA topoisomerase II/histidine kinase"/>
    <property type="match status" value="1"/>
</dbReference>
<evidence type="ECO:0000313" key="3">
    <source>
        <dbReference type="EMBL" id="MBP1855626.1"/>
    </source>
</evidence>
<gene>
    <name evidence="3" type="ORF">J2Z43_002024</name>
</gene>
<dbReference type="Pfam" id="PF14501">
    <property type="entry name" value="HATPase_c_5"/>
    <property type="match status" value="1"/>
</dbReference>
<dbReference type="InterPro" id="IPR036890">
    <property type="entry name" value="HATPase_C_sf"/>
</dbReference>
<dbReference type="RefSeq" id="WP_209457046.1">
    <property type="nucleotide sequence ID" value="NZ_BAAACS010000004.1"/>
</dbReference>
<keyword evidence="1" id="KW-0812">Transmembrane</keyword>
<keyword evidence="4" id="KW-1185">Reference proteome</keyword>
<evidence type="ECO:0000313" key="4">
    <source>
        <dbReference type="Proteomes" id="UP000767291"/>
    </source>
</evidence>
<feature type="domain" description="Sensor histidine kinase NatK-like C-terminal" evidence="2">
    <location>
        <begin position="311"/>
        <end position="411"/>
    </location>
</feature>
<evidence type="ECO:0000259" key="2">
    <source>
        <dbReference type="Pfam" id="PF14501"/>
    </source>
</evidence>
<feature type="transmembrane region" description="Helical" evidence="1">
    <location>
        <begin position="140"/>
        <end position="158"/>
    </location>
</feature>
<dbReference type="Proteomes" id="UP000767291">
    <property type="component" value="Unassembled WGS sequence"/>
</dbReference>
<dbReference type="PANTHER" id="PTHR40448">
    <property type="entry name" value="TWO-COMPONENT SENSOR HISTIDINE KINASE"/>
    <property type="match status" value="1"/>
</dbReference>
<dbReference type="CDD" id="cd16935">
    <property type="entry name" value="HATPase_AgrC-ComD-like"/>
    <property type="match status" value="1"/>
</dbReference>
<reference evidence="3 4" key="1">
    <citation type="submission" date="2021-03" db="EMBL/GenBank/DDBJ databases">
        <title>Genomic Encyclopedia of Type Strains, Phase IV (KMG-IV): sequencing the most valuable type-strain genomes for metagenomic binning, comparative biology and taxonomic classification.</title>
        <authorList>
            <person name="Goeker M."/>
        </authorList>
    </citation>
    <scope>NUCLEOTIDE SEQUENCE [LARGE SCALE GENOMIC DNA]</scope>
    <source>
        <strain evidence="3 4">DSM 1289</strain>
    </source>
</reference>
<feature type="transmembrane region" description="Helical" evidence="1">
    <location>
        <begin position="109"/>
        <end position="128"/>
    </location>
</feature>
<keyword evidence="3" id="KW-0808">Transferase</keyword>
<proteinExistence type="predicted"/>
<dbReference type="Gene3D" id="3.30.565.10">
    <property type="entry name" value="Histidine kinase-like ATPase, C-terminal domain"/>
    <property type="match status" value="1"/>
</dbReference>